<feature type="region of interest" description="Disordered" evidence="1">
    <location>
        <begin position="85"/>
        <end position="112"/>
    </location>
</feature>
<name>A0A0A9CI52_ARUDO</name>
<protein>
    <submittedName>
        <fullName evidence="2">Uncharacterized protein</fullName>
    </submittedName>
</protein>
<reference evidence="2" key="2">
    <citation type="journal article" date="2015" name="Data Brief">
        <title>Shoot transcriptome of the giant reed, Arundo donax.</title>
        <authorList>
            <person name="Barrero R.A."/>
            <person name="Guerrero F.D."/>
            <person name="Moolhuijzen P."/>
            <person name="Goolsby J.A."/>
            <person name="Tidwell J."/>
            <person name="Bellgard S.E."/>
            <person name="Bellgard M.I."/>
        </authorList>
    </citation>
    <scope>NUCLEOTIDE SEQUENCE</scope>
    <source>
        <tissue evidence="2">Shoot tissue taken approximately 20 cm above the soil surface</tissue>
    </source>
</reference>
<proteinExistence type="predicted"/>
<dbReference type="AlphaFoldDB" id="A0A0A9CI52"/>
<sequence length="112" mass="12512">MLGNAEDRMLNGTGPKDENGNGNTKEDEPVVVVAKMWENSKVADYDLSTEEEEKDGESELDLEFNKGDTASECHRLSIDKTNSSTKLAIKQQQQKKPLMKKFGGLLKKKSQH</sequence>
<feature type="compositionally biased region" description="Low complexity" evidence="1">
    <location>
        <begin position="90"/>
        <end position="105"/>
    </location>
</feature>
<evidence type="ECO:0000256" key="1">
    <source>
        <dbReference type="SAM" id="MobiDB-lite"/>
    </source>
</evidence>
<evidence type="ECO:0000313" key="2">
    <source>
        <dbReference type="EMBL" id="JAD75994.1"/>
    </source>
</evidence>
<organism evidence="2">
    <name type="scientific">Arundo donax</name>
    <name type="common">Giant reed</name>
    <name type="synonym">Donax arundinaceus</name>
    <dbReference type="NCBI Taxonomy" id="35708"/>
    <lineage>
        <taxon>Eukaryota</taxon>
        <taxon>Viridiplantae</taxon>
        <taxon>Streptophyta</taxon>
        <taxon>Embryophyta</taxon>
        <taxon>Tracheophyta</taxon>
        <taxon>Spermatophyta</taxon>
        <taxon>Magnoliopsida</taxon>
        <taxon>Liliopsida</taxon>
        <taxon>Poales</taxon>
        <taxon>Poaceae</taxon>
        <taxon>PACMAD clade</taxon>
        <taxon>Arundinoideae</taxon>
        <taxon>Arundineae</taxon>
        <taxon>Arundo</taxon>
    </lineage>
</organism>
<accession>A0A0A9CI52</accession>
<dbReference type="EMBL" id="GBRH01221901">
    <property type="protein sequence ID" value="JAD75994.1"/>
    <property type="molecule type" value="Transcribed_RNA"/>
</dbReference>
<reference evidence="2" key="1">
    <citation type="submission" date="2014-09" db="EMBL/GenBank/DDBJ databases">
        <authorList>
            <person name="Magalhaes I.L.F."/>
            <person name="Oliveira U."/>
            <person name="Santos F.R."/>
            <person name="Vidigal T.H.D.A."/>
            <person name="Brescovit A.D."/>
            <person name="Santos A.J."/>
        </authorList>
    </citation>
    <scope>NUCLEOTIDE SEQUENCE</scope>
    <source>
        <tissue evidence="2">Shoot tissue taken approximately 20 cm above the soil surface</tissue>
    </source>
</reference>
<feature type="region of interest" description="Disordered" evidence="1">
    <location>
        <begin position="1"/>
        <end position="27"/>
    </location>
</feature>